<dbReference type="EMBL" id="MN740329">
    <property type="protein sequence ID" value="QHU00721.1"/>
    <property type="molecule type" value="Genomic_DNA"/>
</dbReference>
<dbReference type="AlphaFoldDB" id="A0A6C0J7K1"/>
<evidence type="ECO:0000313" key="1">
    <source>
        <dbReference type="EMBL" id="QHU00721.1"/>
    </source>
</evidence>
<proteinExistence type="predicted"/>
<accession>A0A6C0J7K1</accession>
<sequence length="45" mass="5534">MIQRPKRRRKTKPLRDKRDGIINYPKSLRSKYNKIFTDHKTAYNT</sequence>
<reference evidence="1" key="1">
    <citation type="journal article" date="2020" name="Nature">
        <title>Giant virus diversity and host interactions through global metagenomics.</title>
        <authorList>
            <person name="Schulz F."/>
            <person name="Roux S."/>
            <person name="Paez-Espino D."/>
            <person name="Jungbluth S."/>
            <person name="Walsh D.A."/>
            <person name="Denef V.J."/>
            <person name="McMahon K.D."/>
            <person name="Konstantinidis K.T."/>
            <person name="Eloe-Fadrosh E.A."/>
            <person name="Kyrpides N.C."/>
            <person name="Woyke T."/>
        </authorList>
    </citation>
    <scope>NUCLEOTIDE SEQUENCE</scope>
    <source>
        <strain evidence="1">GVMAG-M-3300025860-20</strain>
    </source>
</reference>
<protein>
    <submittedName>
        <fullName evidence="1">Uncharacterized protein</fullName>
    </submittedName>
</protein>
<organism evidence="1">
    <name type="scientific">viral metagenome</name>
    <dbReference type="NCBI Taxonomy" id="1070528"/>
    <lineage>
        <taxon>unclassified sequences</taxon>
        <taxon>metagenomes</taxon>
        <taxon>organismal metagenomes</taxon>
    </lineage>
</organism>
<name>A0A6C0J7K1_9ZZZZ</name>